<accession>A1ZJZ9</accession>
<dbReference type="Proteomes" id="UP000004095">
    <property type="component" value="Unassembled WGS sequence"/>
</dbReference>
<reference evidence="1 2" key="1">
    <citation type="submission" date="2007-01" db="EMBL/GenBank/DDBJ databases">
        <authorList>
            <person name="Haygood M."/>
            <person name="Podell S."/>
            <person name="Anderson C."/>
            <person name="Hopkinson B."/>
            <person name="Roe K."/>
            <person name="Barbeau K."/>
            <person name="Gaasterland T."/>
            <person name="Ferriera S."/>
            <person name="Johnson J."/>
            <person name="Kravitz S."/>
            <person name="Beeson K."/>
            <person name="Sutton G."/>
            <person name="Rogers Y.-H."/>
            <person name="Friedman R."/>
            <person name="Frazier M."/>
            <person name="Venter J.C."/>
        </authorList>
    </citation>
    <scope>NUCLEOTIDE SEQUENCE [LARGE SCALE GENOMIC DNA]</scope>
    <source>
        <strain evidence="1 2">ATCC 23134</strain>
    </source>
</reference>
<gene>
    <name evidence="1" type="ORF">M23134_01512</name>
</gene>
<organism evidence="1 2">
    <name type="scientific">Microscilla marina ATCC 23134</name>
    <dbReference type="NCBI Taxonomy" id="313606"/>
    <lineage>
        <taxon>Bacteria</taxon>
        <taxon>Pseudomonadati</taxon>
        <taxon>Bacteroidota</taxon>
        <taxon>Cytophagia</taxon>
        <taxon>Cytophagales</taxon>
        <taxon>Microscillaceae</taxon>
        <taxon>Microscilla</taxon>
    </lineage>
</organism>
<dbReference type="RefSeq" id="WP_002696515.1">
    <property type="nucleotide sequence ID" value="NZ_AAWS01000011.1"/>
</dbReference>
<protein>
    <submittedName>
        <fullName evidence="1">Uncharacterized protein</fullName>
    </submittedName>
</protein>
<proteinExistence type="predicted"/>
<evidence type="ECO:0000313" key="2">
    <source>
        <dbReference type="Proteomes" id="UP000004095"/>
    </source>
</evidence>
<sequence>MTKQTLSTIPSRVRIITIDHKEKIEVTFRKATPKEQKHFEQMPLSEKKQFSVHLYNIKMMMVTKSLKGRYEFLKSAFKAFNLTVETYEEFKKRKLREADEQI</sequence>
<comment type="caution">
    <text evidence="1">The sequence shown here is derived from an EMBL/GenBank/DDBJ whole genome shotgun (WGS) entry which is preliminary data.</text>
</comment>
<evidence type="ECO:0000313" key="1">
    <source>
        <dbReference type="EMBL" id="EAY29452.1"/>
    </source>
</evidence>
<name>A1ZJZ9_MICM2</name>
<dbReference type="EMBL" id="AAWS01000011">
    <property type="protein sequence ID" value="EAY29452.1"/>
    <property type="molecule type" value="Genomic_DNA"/>
</dbReference>
<keyword evidence="2" id="KW-1185">Reference proteome</keyword>
<dbReference type="AlphaFoldDB" id="A1ZJZ9"/>